<proteinExistence type="predicted"/>
<comment type="caution">
    <text evidence="2">The sequence shown here is derived from an EMBL/GenBank/DDBJ whole genome shotgun (WGS) entry which is preliminary data.</text>
</comment>
<evidence type="ECO:0000259" key="1">
    <source>
        <dbReference type="PROSITE" id="PS50801"/>
    </source>
</evidence>
<dbReference type="PROSITE" id="PS50801">
    <property type="entry name" value="STAS"/>
    <property type="match status" value="1"/>
</dbReference>
<dbReference type="AlphaFoldDB" id="C5SZP7"/>
<dbReference type="PATRIC" id="fig|573060.9.peg.5010"/>
<organism evidence="2 3">
    <name type="scientific">Acidovorax delafieldii 2AN</name>
    <dbReference type="NCBI Taxonomy" id="573060"/>
    <lineage>
        <taxon>Bacteria</taxon>
        <taxon>Pseudomonadati</taxon>
        <taxon>Pseudomonadota</taxon>
        <taxon>Betaproteobacteria</taxon>
        <taxon>Burkholderiales</taxon>
        <taxon>Comamonadaceae</taxon>
        <taxon>Acidovorax</taxon>
    </lineage>
</organism>
<dbReference type="RefSeq" id="WP_005792757.1">
    <property type="nucleotide sequence ID" value="NZ_ACQT01000002.1"/>
</dbReference>
<dbReference type="Pfam" id="PF13466">
    <property type="entry name" value="STAS_2"/>
    <property type="match status" value="1"/>
</dbReference>
<sequence length="90" mass="9376">MLVLPSELTHRQASGCLRMLVQGLKVLKGPELVVDASALAVFDTSALAVLLECRREALAERKSFAVKGLPASLAGMAGLYGVDTLLPVAG</sequence>
<accession>C5SZP7</accession>
<evidence type="ECO:0000313" key="2">
    <source>
        <dbReference type="EMBL" id="EER62213.1"/>
    </source>
</evidence>
<dbReference type="Gene3D" id="3.30.750.24">
    <property type="entry name" value="STAS domain"/>
    <property type="match status" value="1"/>
</dbReference>
<gene>
    <name evidence="2" type="ORF">AcdelDRAFT_0127</name>
</gene>
<dbReference type="SUPFAM" id="SSF52091">
    <property type="entry name" value="SpoIIaa-like"/>
    <property type="match status" value="1"/>
</dbReference>
<dbReference type="OrthoDB" id="9156744at2"/>
<protein>
    <submittedName>
        <fullName evidence="2">Sulfate transporter/antisigma-factor antagonist STAS</fullName>
    </submittedName>
</protein>
<reference evidence="2 3" key="1">
    <citation type="submission" date="2009-05" db="EMBL/GenBank/DDBJ databases">
        <title>The draft genome of Acidovorax delafieldii 2AN.</title>
        <authorList>
            <consortium name="US DOE Joint Genome Institute (JGI-PGF)"/>
            <person name="Lucas S."/>
            <person name="Copeland A."/>
            <person name="Lapidus A."/>
            <person name="Glavina del Rio T."/>
            <person name="Tice H."/>
            <person name="Bruce D."/>
            <person name="Goodwin L."/>
            <person name="Pitluck S."/>
            <person name="Larimer F."/>
            <person name="Land M.L."/>
            <person name="Hauser L."/>
            <person name="Shelobolina E.S."/>
            <person name="Picardal F."/>
            <person name="Roden E."/>
            <person name="Emerson D."/>
        </authorList>
    </citation>
    <scope>NUCLEOTIDE SEQUENCE [LARGE SCALE GENOMIC DNA]</scope>
    <source>
        <strain evidence="2 3">2AN</strain>
    </source>
</reference>
<dbReference type="InterPro" id="IPR002645">
    <property type="entry name" value="STAS_dom"/>
</dbReference>
<dbReference type="InterPro" id="IPR036513">
    <property type="entry name" value="STAS_dom_sf"/>
</dbReference>
<keyword evidence="3" id="KW-1185">Reference proteome</keyword>
<dbReference type="Proteomes" id="UP000003856">
    <property type="component" value="Unassembled WGS sequence"/>
</dbReference>
<name>C5SZP7_ACIDE</name>
<feature type="domain" description="STAS" evidence="1">
    <location>
        <begin position="1"/>
        <end position="90"/>
    </location>
</feature>
<evidence type="ECO:0000313" key="3">
    <source>
        <dbReference type="Proteomes" id="UP000003856"/>
    </source>
</evidence>
<dbReference type="InterPro" id="IPR058548">
    <property type="entry name" value="MlaB-like_STAS"/>
</dbReference>
<dbReference type="EMBL" id="ACQT01000002">
    <property type="protein sequence ID" value="EER62213.1"/>
    <property type="molecule type" value="Genomic_DNA"/>
</dbReference>